<protein>
    <submittedName>
        <fullName evidence="1">Uncharacterized protein</fullName>
    </submittedName>
</protein>
<name>A0A6A5X004_9PLEO</name>
<dbReference type="AlphaFoldDB" id="A0A6A5X004"/>
<reference evidence="1" key="1">
    <citation type="journal article" date="2020" name="Stud. Mycol.">
        <title>101 Dothideomycetes genomes: a test case for predicting lifestyles and emergence of pathogens.</title>
        <authorList>
            <person name="Haridas S."/>
            <person name="Albert R."/>
            <person name="Binder M."/>
            <person name="Bloem J."/>
            <person name="Labutti K."/>
            <person name="Salamov A."/>
            <person name="Andreopoulos B."/>
            <person name="Baker S."/>
            <person name="Barry K."/>
            <person name="Bills G."/>
            <person name="Bluhm B."/>
            <person name="Cannon C."/>
            <person name="Castanera R."/>
            <person name="Culley D."/>
            <person name="Daum C."/>
            <person name="Ezra D."/>
            <person name="Gonzalez J."/>
            <person name="Henrissat B."/>
            <person name="Kuo A."/>
            <person name="Liang C."/>
            <person name="Lipzen A."/>
            <person name="Lutzoni F."/>
            <person name="Magnuson J."/>
            <person name="Mondo S."/>
            <person name="Nolan M."/>
            <person name="Ohm R."/>
            <person name="Pangilinan J."/>
            <person name="Park H.-J."/>
            <person name="Ramirez L."/>
            <person name="Alfaro M."/>
            <person name="Sun H."/>
            <person name="Tritt A."/>
            <person name="Yoshinaga Y."/>
            <person name="Zwiers L.-H."/>
            <person name="Turgeon B."/>
            <person name="Goodwin S."/>
            <person name="Spatafora J."/>
            <person name="Crous P."/>
            <person name="Grigoriev I."/>
        </authorList>
    </citation>
    <scope>NUCLEOTIDE SEQUENCE</scope>
    <source>
        <strain evidence="1">CBS 123094</strain>
    </source>
</reference>
<gene>
    <name evidence="1" type="ORF">P154DRAFT_518020</name>
</gene>
<proteinExistence type="predicted"/>
<accession>A0A6A5X004</accession>
<evidence type="ECO:0000313" key="1">
    <source>
        <dbReference type="EMBL" id="KAF2006399.1"/>
    </source>
</evidence>
<keyword evidence="2" id="KW-1185">Reference proteome</keyword>
<organism evidence="1 2">
    <name type="scientific">Amniculicola lignicola CBS 123094</name>
    <dbReference type="NCBI Taxonomy" id="1392246"/>
    <lineage>
        <taxon>Eukaryota</taxon>
        <taxon>Fungi</taxon>
        <taxon>Dikarya</taxon>
        <taxon>Ascomycota</taxon>
        <taxon>Pezizomycotina</taxon>
        <taxon>Dothideomycetes</taxon>
        <taxon>Pleosporomycetidae</taxon>
        <taxon>Pleosporales</taxon>
        <taxon>Amniculicolaceae</taxon>
        <taxon>Amniculicola</taxon>
    </lineage>
</organism>
<dbReference type="Proteomes" id="UP000799779">
    <property type="component" value="Unassembled WGS sequence"/>
</dbReference>
<sequence length="108" mass="12012">MPWRLCATGTGCLAVRFPICQRSRSRSCPSRLRENNQDLTASHIRLEGVHYSAIARFAEFAERCPQKPPPISPCSSTLDHLPGVERRCVAFLPDCRAAGIAHPFSLHL</sequence>
<evidence type="ECO:0000313" key="2">
    <source>
        <dbReference type="Proteomes" id="UP000799779"/>
    </source>
</evidence>
<dbReference type="EMBL" id="ML977560">
    <property type="protein sequence ID" value="KAF2006399.1"/>
    <property type="molecule type" value="Genomic_DNA"/>
</dbReference>